<evidence type="ECO:0000259" key="2">
    <source>
        <dbReference type="Pfam" id="PF13600"/>
    </source>
</evidence>
<comment type="caution">
    <text evidence="3">The sequence shown here is derived from an EMBL/GenBank/DDBJ whole genome shotgun (WGS) entry which is preliminary data.</text>
</comment>
<gene>
    <name evidence="3" type="ORF">FJY68_03395</name>
</gene>
<dbReference type="NCBIfam" id="TIGR02231">
    <property type="entry name" value="mucoidy inhibitor MuiA family protein"/>
    <property type="match status" value="1"/>
</dbReference>
<evidence type="ECO:0000313" key="3">
    <source>
        <dbReference type="EMBL" id="MBM3330881.1"/>
    </source>
</evidence>
<dbReference type="Pfam" id="PF13598">
    <property type="entry name" value="DUF4139"/>
    <property type="match status" value="1"/>
</dbReference>
<sequence length="560" mass="62159">MHTMILVVLTAISLNSNIDSVVVYPDQAMVIRRASVEVGGSTQLSFPDLPGILDDNSVRIRAPGLKLGEVQVKPGYLSEPTPRVKLLADSLARVDRRAKVMANEKAMLQAKMEFLRSVKAAGPDQMSKEVSGGKVDPNNWSAAIGFLGTQMMAVGSRQLDLEEQESELSRVRLAVAQELADVRARVENRKTVTVDVVADETKEYSITVSYRVPGAVSWEPYYELRARPADETVTLAYYVRMEQSTNEDWNGVAMMLSTARPSAGGVAPEPRPWYVDVAEAQSYKLIERQRGNLDVRQLSDLVGMQAGATQGRGGRIDDVAYLVDGAVALEAGISLQYAMPGRITLKSGEDPKKFFLTDTKMGADFSYYAYPRVRTSPYLRANVQNGSDFVFLAGKANTYVGDEFTGTTTLANIAPGESASPSFGVDDRMKVQHQRTRLLTSRTGLFTRRTRTEFEFKTTIENYHTKPVTMTLVEQIPTSANTDIRVSLTRLEPKGWVENKDNGTYTFTFEMKPQEKLTVNIAYAVEYPTATKIAGLFDAINPARSLELNRMYDEQQMKKR</sequence>
<proteinExistence type="predicted"/>
<dbReference type="Proteomes" id="UP000779900">
    <property type="component" value="Unassembled WGS sequence"/>
</dbReference>
<feature type="domain" description="DUF4140" evidence="2">
    <location>
        <begin position="21"/>
        <end position="115"/>
    </location>
</feature>
<accession>A0A938BP69</accession>
<dbReference type="InterPro" id="IPR025554">
    <property type="entry name" value="DUF4140"/>
</dbReference>
<evidence type="ECO:0000313" key="4">
    <source>
        <dbReference type="Proteomes" id="UP000779900"/>
    </source>
</evidence>
<dbReference type="PANTHER" id="PTHR31005">
    <property type="entry name" value="DUF4139 DOMAIN-CONTAINING PROTEIN"/>
    <property type="match status" value="1"/>
</dbReference>
<dbReference type="InterPro" id="IPR011935">
    <property type="entry name" value="CHP02231"/>
</dbReference>
<dbReference type="AlphaFoldDB" id="A0A938BP69"/>
<dbReference type="EMBL" id="VGIR01000013">
    <property type="protein sequence ID" value="MBM3330881.1"/>
    <property type="molecule type" value="Genomic_DNA"/>
</dbReference>
<name>A0A938BP69_UNCW3</name>
<dbReference type="PANTHER" id="PTHR31005:SF8">
    <property type="entry name" value="DUF4139 DOMAIN-CONTAINING PROTEIN"/>
    <property type="match status" value="1"/>
</dbReference>
<reference evidence="3" key="1">
    <citation type="submission" date="2019-03" db="EMBL/GenBank/DDBJ databases">
        <title>Lake Tanganyika Metagenome-Assembled Genomes (MAGs).</title>
        <authorList>
            <person name="Tran P."/>
        </authorList>
    </citation>
    <scope>NUCLEOTIDE SEQUENCE</scope>
    <source>
        <strain evidence="3">K_DeepCast_150m_m2_040</strain>
    </source>
</reference>
<organism evidence="3 4">
    <name type="scientific">candidate division WOR-3 bacterium</name>
    <dbReference type="NCBI Taxonomy" id="2052148"/>
    <lineage>
        <taxon>Bacteria</taxon>
        <taxon>Bacteria division WOR-3</taxon>
    </lineage>
</organism>
<feature type="domain" description="DUF4139" evidence="1">
    <location>
        <begin position="206"/>
        <end position="528"/>
    </location>
</feature>
<dbReference type="Pfam" id="PF13600">
    <property type="entry name" value="DUF4140"/>
    <property type="match status" value="1"/>
</dbReference>
<protein>
    <submittedName>
        <fullName evidence="3">Mucoidy inhibitor MuiA family protein</fullName>
    </submittedName>
</protein>
<evidence type="ECO:0000259" key="1">
    <source>
        <dbReference type="Pfam" id="PF13598"/>
    </source>
</evidence>
<dbReference type="InterPro" id="IPR037291">
    <property type="entry name" value="DUF4139"/>
</dbReference>